<dbReference type="EMBL" id="JH159161">
    <property type="protein sequence ID" value="EGZ08076.1"/>
    <property type="molecule type" value="Genomic_DNA"/>
</dbReference>
<dbReference type="OMA" id="KCGNASE"/>
<evidence type="ECO:0000313" key="2">
    <source>
        <dbReference type="Proteomes" id="UP000002640"/>
    </source>
</evidence>
<feature type="non-terminal residue" evidence="1">
    <location>
        <position position="80"/>
    </location>
</feature>
<evidence type="ECO:0000313" key="1">
    <source>
        <dbReference type="EMBL" id="EGZ08076.1"/>
    </source>
</evidence>
<protein>
    <submittedName>
        <fullName evidence="1">Uncharacterized protein</fullName>
    </submittedName>
</protein>
<reference evidence="1 2" key="1">
    <citation type="journal article" date="2006" name="Science">
        <title>Phytophthora genome sequences uncover evolutionary origins and mechanisms of pathogenesis.</title>
        <authorList>
            <person name="Tyler B.M."/>
            <person name="Tripathy S."/>
            <person name="Zhang X."/>
            <person name="Dehal P."/>
            <person name="Jiang R.H."/>
            <person name="Aerts A."/>
            <person name="Arredondo F.D."/>
            <person name="Baxter L."/>
            <person name="Bensasson D."/>
            <person name="Beynon J.L."/>
            <person name="Chapman J."/>
            <person name="Damasceno C.M."/>
            <person name="Dorrance A.E."/>
            <person name="Dou D."/>
            <person name="Dickerman A.W."/>
            <person name="Dubchak I.L."/>
            <person name="Garbelotto M."/>
            <person name="Gijzen M."/>
            <person name="Gordon S.G."/>
            <person name="Govers F."/>
            <person name="Grunwald N.J."/>
            <person name="Huang W."/>
            <person name="Ivors K.L."/>
            <person name="Jones R.W."/>
            <person name="Kamoun S."/>
            <person name="Krampis K."/>
            <person name="Lamour K.H."/>
            <person name="Lee M.K."/>
            <person name="McDonald W.H."/>
            <person name="Medina M."/>
            <person name="Meijer H.J."/>
            <person name="Nordberg E.K."/>
            <person name="Maclean D.J."/>
            <person name="Ospina-Giraldo M.D."/>
            <person name="Morris P.F."/>
            <person name="Phuntumart V."/>
            <person name="Putnam N.H."/>
            <person name="Rash S."/>
            <person name="Rose J.K."/>
            <person name="Sakihama Y."/>
            <person name="Salamov A.A."/>
            <person name="Savidor A."/>
            <person name="Scheuring C.F."/>
            <person name="Smith B.M."/>
            <person name="Sobral B.W."/>
            <person name="Terry A."/>
            <person name="Torto-Alalibo T.A."/>
            <person name="Win J."/>
            <person name="Xu Z."/>
            <person name="Zhang H."/>
            <person name="Grigoriev I.V."/>
            <person name="Rokhsar D.S."/>
            <person name="Boore J.L."/>
        </authorList>
    </citation>
    <scope>NUCLEOTIDE SEQUENCE [LARGE SCALE GENOMIC DNA]</scope>
    <source>
        <strain evidence="1 2">P6497</strain>
    </source>
</reference>
<proteinExistence type="predicted"/>
<dbReference type="KEGG" id="psoj:PHYSODRAFT_447096"/>
<dbReference type="RefSeq" id="XP_009536248.1">
    <property type="nucleotide sequence ID" value="XM_009537953.1"/>
</dbReference>
<sequence length="80" mass="9345">ILEHLKCGNASEEALAVVADCYHKFDLFMGHRLRVVNQQRALHDILQNMRQRSIDGLGSDEILLVIDFKMKVEPMYFREK</sequence>
<dbReference type="Proteomes" id="UP000002640">
    <property type="component" value="Unassembled WGS sequence"/>
</dbReference>
<dbReference type="STRING" id="1094619.G5A850"/>
<dbReference type="InParanoid" id="G5A850"/>
<organism evidence="1 2">
    <name type="scientific">Phytophthora sojae (strain P6497)</name>
    <name type="common">Soybean stem and root rot agent</name>
    <name type="synonym">Phytophthora megasperma f. sp. glycines</name>
    <dbReference type="NCBI Taxonomy" id="1094619"/>
    <lineage>
        <taxon>Eukaryota</taxon>
        <taxon>Sar</taxon>
        <taxon>Stramenopiles</taxon>
        <taxon>Oomycota</taxon>
        <taxon>Peronosporomycetes</taxon>
        <taxon>Peronosporales</taxon>
        <taxon>Peronosporaceae</taxon>
        <taxon>Phytophthora</taxon>
    </lineage>
</organism>
<accession>G5A850</accession>
<name>G5A850_PHYSP</name>
<dbReference type="AlphaFoldDB" id="G5A850"/>
<feature type="non-terminal residue" evidence="1">
    <location>
        <position position="1"/>
    </location>
</feature>
<gene>
    <name evidence="1" type="ORF">PHYSODRAFT_447096</name>
</gene>
<keyword evidence="2" id="KW-1185">Reference proteome</keyword>
<dbReference type="GeneID" id="20652818"/>